<dbReference type="EMBL" id="QUAC01000185">
    <property type="protein sequence ID" value="REK88089.1"/>
    <property type="molecule type" value="Genomic_DNA"/>
</dbReference>
<proteinExistence type="predicted"/>
<organism evidence="2 3">
    <name type="scientific">Streptomyces inhibens</name>
    <dbReference type="NCBI Taxonomy" id="2293571"/>
    <lineage>
        <taxon>Bacteria</taxon>
        <taxon>Bacillati</taxon>
        <taxon>Actinomycetota</taxon>
        <taxon>Actinomycetes</taxon>
        <taxon>Kitasatosporales</taxon>
        <taxon>Streptomycetaceae</taxon>
        <taxon>Streptomyces</taxon>
    </lineage>
</organism>
<feature type="transmembrane region" description="Helical" evidence="1">
    <location>
        <begin position="102"/>
        <end position="129"/>
    </location>
</feature>
<dbReference type="RefSeq" id="WP_128509188.1">
    <property type="nucleotide sequence ID" value="NZ_QUAC01000185.1"/>
</dbReference>
<dbReference type="GO" id="GO:0005886">
    <property type="term" value="C:plasma membrane"/>
    <property type="evidence" value="ECO:0007669"/>
    <property type="project" value="UniProtKB-SubCell"/>
</dbReference>
<dbReference type="PANTHER" id="PTHR37305:SF1">
    <property type="entry name" value="MEMBRANE PROTEIN"/>
    <property type="match status" value="1"/>
</dbReference>
<accession>A0A371Q0A9</accession>
<dbReference type="OrthoDB" id="3297477at2"/>
<keyword evidence="1" id="KW-0812">Transmembrane</keyword>
<dbReference type="AlphaFoldDB" id="A0A371Q0A9"/>
<reference evidence="2 3" key="1">
    <citation type="submission" date="2018-08" db="EMBL/GenBank/DDBJ databases">
        <title>Streptomyces NEAU-D10 sp. nov., a novel Actinomycete isolated from soil.</title>
        <authorList>
            <person name="Jin L."/>
        </authorList>
    </citation>
    <scope>NUCLEOTIDE SEQUENCE [LARGE SCALE GENOMIC DNA]</scope>
    <source>
        <strain evidence="2 3">NEAU-D10</strain>
    </source>
</reference>
<evidence type="ECO:0000313" key="2">
    <source>
        <dbReference type="EMBL" id="REK88089.1"/>
    </source>
</evidence>
<feature type="transmembrane region" description="Helical" evidence="1">
    <location>
        <begin position="232"/>
        <end position="253"/>
    </location>
</feature>
<keyword evidence="1" id="KW-1133">Transmembrane helix</keyword>
<feature type="transmembrane region" description="Helical" evidence="1">
    <location>
        <begin position="175"/>
        <end position="193"/>
    </location>
</feature>
<name>A0A371Q0A9_STRIH</name>
<dbReference type="PANTHER" id="PTHR37305">
    <property type="entry name" value="INTEGRAL MEMBRANE PROTEIN-RELATED"/>
    <property type="match status" value="1"/>
</dbReference>
<keyword evidence="1" id="KW-0472">Membrane</keyword>
<sequence>MTNTAFSPAVLASEWIKIRTVRSTAWTLALTCVLSIGLGTLVARGLRANIDHAVNFDPVFAGLYSVTIGQLGLVVFGTLLVGSEYSSGTIRTSLAAVPRRGVFFAGKVLSGALVALVVSVATVIVTFVVAQTALGPYRTTIGAAGVPTAIVGACVYLTLICVFSMGVATMLRSSAISLGILLPLLLLGSQGLGNVPALKSVLQYLPDQAGLVLMHISGPQDDPRFGHDYGPWGALMILVAWTAAALVGGHFTLCRRDA</sequence>
<evidence type="ECO:0000313" key="3">
    <source>
        <dbReference type="Proteomes" id="UP000262477"/>
    </source>
</evidence>
<feature type="transmembrane region" description="Helical" evidence="1">
    <location>
        <begin position="25"/>
        <end position="46"/>
    </location>
</feature>
<feature type="transmembrane region" description="Helical" evidence="1">
    <location>
        <begin position="58"/>
        <end position="81"/>
    </location>
</feature>
<dbReference type="Proteomes" id="UP000262477">
    <property type="component" value="Unassembled WGS sequence"/>
</dbReference>
<dbReference type="GO" id="GO:0140359">
    <property type="term" value="F:ABC-type transporter activity"/>
    <property type="evidence" value="ECO:0007669"/>
    <property type="project" value="InterPro"/>
</dbReference>
<comment type="caution">
    <text evidence="2">The sequence shown here is derived from an EMBL/GenBank/DDBJ whole genome shotgun (WGS) entry which is preliminary data.</text>
</comment>
<feature type="transmembrane region" description="Helical" evidence="1">
    <location>
        <begin position="141"/>
        <end position="163"/>
    </location>
</feature>
<gene>
    <name evidence="2" type="ORF">DY245_23390</name>
</gene>
<protein>
    <submittedName>
        <fullName evidence="2">ABC transporter permease</fullName>
    </submittedName>
</protein>
<keyword evidence="3" id="KW-1185">Reference proteome</keyword>
<evidence type="ECO:0000256" key="1">
    <source>
        <dbReference type="SAM" id="Phobius"/>
    </source>
</evidence>